<sequence length="51" mass="5212">MGDGEETLEDLIAVLGYKGEMDAALPSGEDDTGSVCGVSAFVVVSLLPFCC</sequence>
<dbReference type="AlphaFoldDB" id="F8MRX6"/>
<dbReference type="RefSeq" id="XP_009852863.1">
    <property type="nucleotide sequence ID" value="XM_009854561.1"/>
</dbReference>
<dbReference type="Proteomes" id="UP000008065">
    <property type="component" value="Unassembled WGS sequence"/>
</dbReference>
<reference evidence="2" key="1">
    <citation type="journal article" date="2011" name="Genetics">
        <title>Massive changes in genome architecture accompany the transition to self-fertility in the filamentous fungus Neurospora tetrasperma.</title>
        <authorList>
            <person name="Ellison C.E."/>
            <person name="Stajich J.E."/>
            <person name="Jacobson D.J."/>
            <person name="Natvig D.O."/>
            <person name="Lapidus A."/>
            <person name="Foster B."/>
            <person name="Aerts A."/>
            <person name="Riley R."/>
            <person name="Lindquist E.A."/>
            <person name="Grigoriev I.V."/>
            <person name="Taylor J.W."/>
        </authorList>
    </citation>
    <scope>NUCLEOTIDE SEQUENCE [LARGE SCALE GENOMIC DNA]</scope>
    <source>
        <strain evidence="2">FGSC 2508 / P0657</strain>
    </source>
</reference>
<dbReference type="EMBL" id="GL891306">
    <property type="protein sequence ID" value="EGO54970.1"/>
    <property type="molecule type" value="Genomic_DNA"/>
</dbReference>
<proteinExistence type="predicted"/>
<evidence type="ECO:0000313" key="1">
    <source>
        <dbReference type="EMBL" id="EGO54970.1"/>
    </source>
</evidence>
<dbReference type="HOGENOM" id="CLU_3106976_0_0_1"/>
<evidence type="ECO:0000313" key="2">
    <source>
        <dbReference type="Proteomes" id="UP000008065"/>
    </source>
</evidence>
<keyword evidence="2" id="KW-1185">Reference proteome</keyword>
<name>F8MRX6_NEUT8</name>
<organism evidence="1 2">
    <name type="scientific">Neurospora tetrasperma (strain FGSC 2508 / ATCC MYA-4615 / P0657)</name>
    <dbReference type="NCBI Taxonomy" id="510951"/>
    <lineage>
        <taxon>Eukaryota</taxon>
        <taxon>Fungi</taxon>
        <taxon>Dikarya</taxon>
        <taxon>Ascomycota</taxon>
        <taxon>Pezizomycotina</taxon>
        <taxon>Sordariomycetes</taxon>
        <taxon>Sordariomycetidae</taxon>
        <taxon>Sordariales</taxon>
        <taxon>Sordariaceae</taxon>
        <taxon>Neurospora</taxon>
    </lineage>
</organism>
<protein>
    <submittedName>
        <fullName evidence="1">Uncharacterized protein</fullName>
    </submittedName>
</protein>
<gene>
    <name evidence="1" type="ORF">NEUTE1DRAFT_102445</name>
</gene>
<dbReference type="GeneID" id="20821905"/>
<dbReference type="VEuPathDB" id="FungiDB:NEUTE1DRAFT_102445"/>
<dbReference type="KEGG" id="nte:NEUTE1DRAFT102445"/>
<accession>F8MRX6</accession>